<dbReference type="InterPro" id="IPR036047">
    <property type="entry name" value="F-box-like_dom_sf"/>
</dbReference>
<accession>A0AAV5ELZ1</accession>
<dbReference type="InterPro" id="IPR001810">
    <property type="entry name" value="F-box_dom"/>
</dbReference>
<proteinExistence type="predicted"/>
<gene>
    <name evidence="2" type="primary">gb12028</name>
    <name evidence="2" type="ORF">PR202_gb12028</name>
</gene>
<reference evidence="2" key="2">
    <citation type="submission" date="2021-12" db="EMBL/GenBank/DDBJ databases">
        <title>Resequencing data analysis of finger millet.</title>
        <authorList>
            <person name="Hatakeyama M."/>
            <person name="Aluri S."/>
            <person name="Balachadran M.T."/>
            <person name="Sivarajan S.R."/>
            <person name="Poveda L."/>
            <person name="Shimizu-Inatsugi R."/>
            <person name="Schlapbach R."/>
            <person name="Sreeman S.M."/>
            <person name="Shimizu K.K."/>
        </authorList>
    </citation>
    <scope>NUCLEOTIDE SEQUENCE</scope>
</reference>
<keyword evidence="3" id="KW-1185">Reference proteome</keyword>
<dbReference type="AlphaFoldDB" id="A0AAV5ELZ1"/>
<evidence type="ECO:0000313" key="2">
    <source>
        <dbReference type="EMBL" id="GJN24294.1"/>
    </source>
</evidence>
<dbReference type="Pfam" id="PF00646">
    <property type="entry name" value="F-box"/>
    <property type="match status" value="1"/>
</dbReference>
<evidence type="ECO:0000313" key="3">
    <source>
        <dbReference type="Proteomes" id="UP001054889"/>
    </source>
</evidence>
<name>A0AAV5ELZ1_ELECO</name>
<dbReference type="EMBL" id="BQKI01000077">
    <property type="protein sequence ID" value="GJN24294.1"/>
    <property type="molecule type" value="Genomic_DNA"/>
</dbReference>
<dbReference type="SUPFAM" id="SSF81383">
    <property type="entry name" value="F-box domain"/>
    <property type="match status" value="1"/>
</dbReference>
<dbReference type="SMART" id="SM00256">
    <property type="entry name" value="FBOX"/>
    <property type="match status" value="1"/>
</dbReference>
<reference evidence="2" key="1">
    <citation type="journal article" date="2018" name="DNA Res.">
        <title>Multiple hybrid de novo genome assembly of finger millet, an orphan allotetraploid crop.</title>
        <authorList>
            <person name="Hatakeyama M."/>
            <person name="Aluri S."/>
            <person name="Balachadran M.T."/>
            <person name="Sivarajan S.R."/>
            <person name="Patrignani A."/>
            <person name="Gruter S."/>
            <person name="Poveda L."/>
            <person name="Shimizu-Inatsugi R."/>
            <person name="Baeten J."/>
            <person name="Francoijs K.J."/>
            <person name="Nataraja K.N."/>
            <person name="Reddy Y.A.N."/>
            <person name="Phadnis S."/>
            <person name="Ravikumar R.L."/>
            <person name="Schlapbach R."/>
            <person name="Sreeman S.M."/>
            <person name="Shimizu K.K."/>
        </authorList>
    </citation>
    <scope>NUCLEOTIDE SEQUENCE</scope>
</reference>
<comment type="caution">
    <text evidence="2">The sequence shown here is derived from an EMBL/GenBank/DDBJ whole genome shotgun (WGS) entry which is preliminary data.</text>
</comment>
<dbReference type="PANTHER" id="PTHR32133">
    <property type="entry name" value="OS07G0120400 PROTEIN"/>
    <property type="match status" value="1"/>
</dbReference>
<organism evidence="2 3">
    <name type="scientific">Eleusine coracana subsp. coracana</name>
    <dbReference type="NCBI Taxonomy" id="191504"/>
    <lineage>
        <taxon>Eukaryota</taxon>
        <taxon>Viridiplantae</taxon>
        <taxon>Streptophyta</taxon>
        <taxon>Embryophyta</taxon>
        <taxon>Tracheophyta</taxon>
        <taxon>Spermatophyta</taxon>
        <taxon>Magnoliopsida</taxon>
        <taxon>Liliopsida</taxon>
        <taxon>Poales</taxon>
        <taxon>Poaceae</taxon>
        <taxon>PACMAD clade</taxon>
        <taxon>Chloridoideae</taxon>
        <taxon>Cynodonteae</taxon>
        <taxon>Eleusininae</taxon>
        <taxon>Eleusine</taxon>
    </lineage>
</organism>
<sequence>MSLPPRPPPALLDDLVELVLLRVPPDDPASLVRASLVCKLWRRLISGNRFRRRYREFHHSPPMLGFFYHKLSGAIRFLATSSFRPPRAYRSNWHAMDARHGRIVFRVSTTTEDRMLMVSNPVTGDERWLPVPDLAGHYGCATWNVAVVCAAAGCDHVDCPSGGPFTLVFLGSQVLDKITAACTYSSKTGSWGQTISVEHSEGYVAHCSVLVGNMLHFILRLSNQILEYDLDKQEISVIDPPSSSQAVWAAPITTKDDRLGIAMYEEPNLCIWSREAGLNGDAEWVQQRVFELDKLLPAGALQISPLFCGTVGNSCVIFMGTLDGLFAIDLKSGRVTRKLLEDYDICDIVPYMSFCIPSTSTPPGNRPLICPTHL</sequence>
<feature type="domain" description="F-box" evidence="1">
    <location>
        <begin position="11"/>
        <end position="54"/>
    </location>
</feature>
<dbReference type="Proteomes" id="UP001054889">
    <property type="component" value="Unassembled WGS sequence"/>
</dbReference>
<protein>
    <recommendedName>
        <fullName evidence="1">F-box domain-containing protein</fullName>
    </recommendedName>
</protein>
<evidence type="ECO:0000259" key="1">
    <source>
        <dbReference type="SMART" id="SM00256"/>
    </source>
</evidence>